<dbReference type="RefSeq" id="WP_142832181.1">
    <property type="nucleotide sequence ID" value="NZ_CP117268.1"/>
</dbReference>
<organism evidence="1 2">
    <name type="scientific">Rhizobium rhododendri</name>
    <dbReference type="NCBI Taxonomy" id="2506430"/>
    <lineage>
        <taxon>Bacteria</taxon>
        <taxon>Pseudomonadati</taxon>
        <taxon>Pseudomonadota</taxon>
        <taxon>Alphaproteobacteria</taxon>
        <taxon>Hyphomicrobiales</taxon>
        <taxon>Rhizobiaceae</taxon>
        <taxon>Rhizobium/Agrobacterium group</taxon>
        <taxon>Rhizobium</taxon>
    </lineage>
</organism>
<dbReference type="Proteomes" id="UP000318939">
    <property type="component" value="Plasmid unnamed1"/>
</dbReference>
<evidence type="ECO:0000313" key="2">
    <source>
        <dbReference type="Proteomes" id="UP000318939"/>
    </source>
</evidence>
<protein>
    <submittedName>
        <fullName evidence="1">Uncharacterized protein</fullName>
    </submittedName>
</protein>
<name>A0ABY8IP77_9HYPH</name>
<keyword evidence="2" id="KW-1185">Reference proteome</keyword>
<keyword evidence="1" id="KW-0614">Plasmid</keyword>
<gene>
    <name evidence="1" type="ORF">PR018_18275</name>
</gene>
<dbReference type="EMBL" id="CP117268">
    <property type="protein sequence ID" value="WFS25531.1"/>
    <property type="molecule type" value="Genomic_DNA"/>
</dbReference>
<evidence type="ECO:0000313" key="1">
    <source>
        <dbReference type="EMBL" id="WFS25531.1"/>
    </source>
</evidence>
<reference evidence="1 2" key="2">
    <citation type="journal article" date="2023" name="MicrobiologyOpen">
        <title>Genomics of the tumorigenes clade of the family Rhizobiaceae and description of Rhizobium rhododendri sp. nov.</title>
        <authorList>
            <person name="Kuzmanovic N."/>
            <person name="diCenzo G.C."/>
            <person name="Bunk B."/>
            <person name="Sproeer C."/>
            <person name="Fruehling A."/>
            <person name="Neumann-Schaal M."/>
            <person name="Overmann J."/>
            <person name="Smalla K."/>
        </authorList>
    </citation>
    <scope>NUCLEOTIDE SEQUENCE [LARGE SCALE GENOMIC DNA]</scope>
    <source>
        <strain evidence="2">rho-6.2</strain>
        <plasmid evidence="1 2">unnamed1</plasmid>
    </source>
</reference>
<geneLocation type="plasmid" evidence="1 2">
    <name>unnamed1</name>
</geneLocation>
<reference evidence="1 2" key="1">
    <citation type="journal article" date="2019" name="Phytopathology">
        <title>A Novel Group of Rhizobium tumorigenes-Like Agrobacteria Associated with Crown Gall Disease of Rhododendron and Blueberry.</title>
        <authorList>
            <person name="Kuzmanovic N."/>
            <person name="Behrens P."/>
            <person name="Idczak E."/>
            <person name="Wagner S."/>
            <person name="Gotz M."/>
            <person name="Sproer C."/>
            <person name="Bunk B."/>
            <person name="Overmann J."/>
            <person name="Smalla K."/>
        </authorList>
    </citation>
    <scope>NUCLEOTIDE SEQUENCE [LARGE SCALE GENOMIC DNA]</scope>
    <source>
        <strain evidence="2">rho-6.2</strain>
    </source>
</reference>
<accession>A0ABY8IP77</accession>
<proteinExistence type="predicted"/>
<sequence>MTTQHTRADILANTLEKFRGAGVPIDADPILRGWLEAWVDGGLKMSDIAQRYQDLLKQRLSVNAKVAGGDEAEDPLSLEHNHRLMDRHELLEEVAKLLSEKPEDSR</sequence>